<evidence type="ECO:0000256" key="2">
    <source>
        <dbReference type="ARBA" id="ARBA00001970"/>
    </source>
</evidence>
<comment type="similarity">
    <text evidence="13">In the C-terminal section; belongs to the FMN-dependent alpha-hydroxy acid dehydrogenase family.</text>
</comment>
<dbReference type="Pfam" id="PF00173">
    <property type="entry name" value="Cyt-b5"/>
    <property type="match status" value="1"/>
</dbReference>
<keyword evidence="5" id="KW-0349">Heme</keyword>
<organism evidence="20 21">
    <name type="scientific">Penicillium canariense</name>
    <dbReference type="NCBI Taxonomy" id="189055"/>
    <lineage>
        <taxon>Eukaryota</taxon>
        <taxon>Fungi</taxon>
        <taxon>Dikarya</taxon>
        <taxon>Ascomycota</taxon>
        <taxon>Pezizomycotina</taxon>
        <taxon>Eurotiomycetes</taxon>
        <taxon>Eurotiomycetidae</taxon>
        <taxon>Eurotiales</taxon>
        <taxon>Aspergillaceae</taxon>
        <taxon>Penicillium</taxon>
    </lineage>
</organism>
<evidence type="ECO:0000256" key="3">
    <source>
        <dbReference type="ARBA" id="ARBA00004569"/>
    </source>
</evidence>
<dbReference type="OrthoDB" id="1925334at2759"/>
<reference evidence="20" key="2">
    <citation type="journal article" date="2023" name="IMA Fungus">
        <title>Comparative genomic study of the Penicillium genus elucidates a diverse pangenome and 15 lateral gene transfer events.</title>
        <authorList>
            <person name="Petersen C."/>
            <person name="Sorensen T."/>
            <person name="Nielsen M.R."/>
            <person name="Sondergaard T.E."/>
            <person name="Sorensen J.L."/>
            <person name="Fitzpatrick D.A."/>
            <person name="Frisvad J.C."/>
            <person name="Nielsen K.L."/>
        </authorList>
    </citation>
    <scope>NUCLEOTIDE SEQUENCE</scope>
    <source>
        <strain evidence="20">IBT 26290</strain>
    </source>
</reference>
<comment type="caution">
    <text evidence="20">The sequence shown here is derived from an EMBL/GenBank/DDBJ whole genome shotgun (WGS) entry which is preliminary data.</text>
</comment>
<dbReference type="SMART" id="SM01117">
    <property type="entry name" value="Cyt-b5"/>
    <property type="match status" value="1"/>
</dbReference>
<dbReference type="RefSeq" id="XP_056548343.1">
    <property type="nucleotide sequence ID" value="XM_056684737.1"/>
</dbReference>
<evidence type="ECO:0000256" key="11">
    <source>
        <dbReference type="ARBA" id="ARBA00023128"/>
    </source>
</evidence>
<keyword evidence="10" id="KW-0408">Iron</keyword>
<protein>
    <recommendedName>
        <fullName evidence="16">L-lactate dehydrogenase (cytochrome)</fullName>
        <ecNumber evidence="15">1.1.2.3</ecNumber>
    </recommendedName>
</protein>
<dbReference type="PANTHER" id="PTHR10578">
    <property type="entry name" value="S -2-HYDROXY-ACID OXIDASE-RELATED"/>
    <property type="match status" value="1"/>
</dbReference>
<dbReference type="GO" id="GO:0005758">
    <property type="term" value="C:mitochondrial intermembrane space"/>
    <property type="evidence" value="ECO:0007669"/>
    <property type="project" value="UniProtKB-SubCell"/>
</dbReference>
<dbReference type="PROSITE" id="PS51349">
    <property type="entry name" value="FMN_HYDROXY_ACID_DH_2"/>
    <property type="match status" value="1"/>
</dbReference>
<evidence type="ECO:0000313" key="20">
    <source>
        <dbReference type="EMBL" id="KAJ5176735.1"/>
    </source>
</evidence>
<evidence type="ECO:0000256" key="7">
    <source>
        <dbReference type="ARBA" id="ARBA00022643"/>
    </source>
</evidence>
<feature type="region of interest" description="Disordered" evidence="17">
    <location>
        <begin position="286"/>
        <end position="305"/>
    </location>
</feature>
<evidence type="ECO:0000256" key="16">
    <source>
        <dbReference type="ARBA" id="ARBA00068515"/>
    </source>
</evidence>
<dbReference type="InterPro" id="IPR001199">
    <property type="entry name" value="Cyt_B5-like_heme/steroid-bd"/>
</dbReference>
<comment type="subcellular location">
    <subcellularLocation>
        <location evidence="3">Mitochondrion intermembrane space</location>
    </subcellularLocation>
</comment>
<comment type="cofactor">
    <cofactor evidence="1">
        <name>FMN</name>
        <dbReference type="ChEBI" id="CHEBI:58210"/>
    </cofactor>
</comment>
<dbReference type="AlphaFoldDB" id="A0A9W9LUM4"/>
<evidence type="ECO:0000259" key="18">
    <source>
        <dbReference type="PROSITE" id="PS50255"/>
    </source>
</evidence>
<evidence type="ECO:0000256" key="6">
    <source>
        <dbReference type="ARBA" id="ARBA00022630"/>
    </source>
</evidence>
<dbReference type="FunFam" id="3.20.20.70:FF:000062">
    <property type="entry name" value="Cytochrome b2, mitochondrial, putative"/>
    <property type="match status" value="1"/>
</dbReference>
<keyword evidence="9" id="KW-0560">Oxidoreductase</keyword>
<dbReference type="Proteomes" id="UP001149163">
    <property type="component" value="Unassembled WGS sequence"/>
</dbReference>
<evidence type="ECO:0000256" key="12">
    <source>
        <dbReference type="ARBA" id="ARBA00052399"/>
    </source>
</evidence>
<dbReference type="GO" id="GO:0046872">
    <property type="term" value="F:metal ion binding"/>
    <property type="evidence" value="ECO:0007669"/>
    <property type="project" value="UniProtKB-KW"/>
</dbReference>
<proteinExistence type="inferred from homology"/>
<dbReference type="PANTHER" id="PTHR10578:SF104">
    <property type="entry name" value="CYTOCHROME B2, MITOCHONDRIAL-RELATED"/>
    <property type="match status" value="1"/>
</dbReference>
<dbReference type="SUPFAM" id="SSF55856">
    <property type="entry name" value="Cytochrome b5-like heme/steroid binding domain"/>
    <property type="match status" value="1"/>
</dbReference>
<dbReference type="InterPro" id="IPR013785">
    <property type="entry name" value="Aldolase_TIM"/>
</dbReference>
<evidence type="ECO:0000259" key="19">
    <source>
        <dbReference type="PROSITE" id="PS51349"/>
    </source>
</evidence>
<evidence type="ECO:0000256" key="17">
    <source>
        <dbReference type="SAM" id="MobiDB-lite"/>
    </source>
</evidence>
<evidence type="ECO:0000256" key="8">
    <source>
        <dbReference type="ARBA" id="ARBA00022723"/>
    </source>
</evidence>
<dbReference type="InterPro" id="IPR036400">
    <property type="entry name" value="Cyt_B5-like_heme/steroid_sf"/>
</dbReference>
<dbReference type="InterPro" id="IPR037396">
    <property type="entry name" value="FMN_HAD"/>
</dbReference>
<evidence type="ECO:0000256" key="9">
    <source>
        <dbReference type="ARBA" id="ARBA00023002"/>
    </source>
</evidence>
<dbReference type="GeneID" id="81423913"/>
<sequence>MARKVSTHEVSQHSCDDDIWIVVNGRVYDVTGFAPEHPGGAKIIYQFAGRDASQTYNSTHSPSLINDLDDHSIGELDTSTITEEWSREEEPPKALNSADRAYQKPALEDILNLDDFEQVAMNTLSPKSWAYNSGAANDNFTRDANRSFFRDIWFRPAIMRDVSVVNTKSTLFGCDLDIPVYISPVGAAKTVCEDGELALTRGTATSGIAYCISTMASYPLSEILDATSKQAFYQLYINKDRPKTEALIRQAQNSGKVKALFVTADLPVMSKREADERTKPDGNTVLISVTQDSNPGGKKSAGLSKSNSAMIDSTLNWNDLKWLRNITDIPILVKGIQRAEDALIAMQVGCDGIVISNHGGRAADTAPPAILILLEIHRYCPEIFGEMKVLVDGGFRRGSDIVKAICLGASAVGLGRPFQYAVGYGQEGVEHAVELIKEEIRTSMQLVGMTDLMRDASPTYINTAKVEQWMPPNYPSGPKSFMRRLLKL</sequence>
<dbReference type="SUPFAM" id="SSF51395">
    <property type="entry name" value="FMN-linked oxidoreductases"/>
    <property type="match status" value="1"/>
</dbReference>
<keyword evidence="8" id="KW-0479">Metal-binding</keyword>
<gene>
    <name evidence="20" type="ORF">N7482_002612</name>
</gene>
<comment type="catalytic activity">
    <reaction evidence="12">
        <text>(S)-lactate + 2 Fe(III)-[cytochrome c] = 2 Fe(II)-[cytochrome c] + pyruvate + 2 H(+)</text>
        <dbReference type="Rhea" id="RHEA:19909"/>
        <dbReference type="Rhea" id="RHEA-COMP:10350"/>
        <dbReference type="Rhea" id="RHEA-COMP:14399"/>
        <dbReference type="ChEBI" id="CHEBI:15361"/>
        <dbReference type="ChEBI" id="CHEBI:15378"/>
        <dbReference type="ChEBI" id="CHEBI:16651"/>
        <dbReference type="ChEBI" id="CHEBI:29033"/>
        <dbReference type="ChEBI" id="CHEBI:29034"/>
        <dbReference type="EC" id="1.1.2.3"/>
    </reaction>
    <physiologicalReaction direction="left-to-right" evidence="12">
        <dbReference type="Rhea" id="RHEA:19910"/>
    </physiologicalReaction>
</comment>
<keyword evidence="11" id="KW-0496">Mitochondrion</keyword>
<evidence type="ECO:0000256" key="5">
    <source>
        <dbReference type="ARBA" id="ARBA00022617"/>
    </source>
</evidence>
<dbReference type="GO" id="GO:0004460">
    <property type="term" value="F:L-lactate dehydrogenase (cytochrome) activity"/>
    <property type="evidence" value="ECO:0007669"/>
    <property type="project" value="UniProtKB-EC"/>
</dbReference>
<evidence type="ECO:0000256" key="13">
    <source>
        <dbReference type="ARBA" id="ARBA00061137"/>
    </source>
</evidence>
<name>A0A9W9LUM4_9EURO</name>
<dbReference type="PRINTS" id="PR00363">
    <property type="entry name" value="CYTOCHROMEB5"/>
</dbReference>
<feature type="domain" description="Cytochrome b5 heme-binding" evidence="18">
    <location>
        <begin position="2"/>
        <end position="77"/>
    </location>
</feature>
<accession>A0A9W9LUM4</accession>
<dbReference type="InterPro" id="IPR000262">
    <property type="entry name" value="FMN-dep_DH"/>
</dbReference>
<dbReference type="EMBL" id="JAPQKN010000001">
    <property type="protein sequence ID" value="KAJ5176735.1"/>
    <property type="molecule type" value="Genomic_DNA"/>
</dbReference>
<dbReference type="EC" id="1.1.2.3" evidence="15"/>
<comment type="similarity">
    <text evidence="14">In the N-terminal section; belongs to the cytochrome b5 family.</text>
</comment>
<dbReference type="Gene3D" id="3.20.20.70">
    <property type="entry name" value="Aldolase class I"/>
    <property type="match status" value="1"/>
</dbReference>
<evidence type="ECO:0000256" key="14">
    <source>
        <dbReference type="ARBA" id="ARBA00061589"/>
    </source>
</evidence>
<evidence type="ECO:0000313" key="21">
    <source>
        <dbReference type="Proteomes" id="UP001149163"/>
    </source>
</evidence>
<dbReference type="Gene3D" id="3.10.120.10">
    <property type="entry name" value="Cytochrome b5-like heme/steroid binding domain"/>
    <property type="match status" value="1"/>
</dbReference>
<keyword evidence="6" id="KW-0285">Flavoprotein</keyword>
<evidence type="ECO:0000256" key="15">
    <source>
        <dbReference type="ARBA" id="ARBA00066458"/>
    </source>
</evidence>
<keyword evidence="7" id="KW-0288">FMN</keyword>
<comment type="subunit">
    <text evidence="4">Homotetramer.</text>
</comment>
<dbReference type="PROSITE" id="PS50255">
    <property type="entry name" value="CYTOCHROME_B5_2"/>
    <property type="match status" value="1"/>
</dbReference>
<feature type="domain" description="FMN hydroxy acid dehydrogenase" evidence="19">
    <location>
        <begin position="105"/>
        <end position="465"/>
    </location>
</feature>
<keyword evidence="21" id="KW-1185">Reference proteome</keyword>
<reference evidence="20" key="1">
    <citation type="submission" date="2022-11" db="EMBL/GenBank/DDBJ databases">
        <authorList>
            <person name="Petersen C."/>
        </authorList>
    </citation>
    <scope>NUCLEOTIDE SEQUENCE</scope>
    <source>
        <strain evidence="20">IBT 26290</strain>
    </source>
</reference>
<comment type="cofactor">
    <cofactor evidence="2">
        <name>heme b</name>
        <dbReference type="ChEBI" id="CHEBI:60344"/>
    </cofactor>
</comment>
<evidence type="ECO:0000256" key="1">
    <source>
        <dbReference type="ARBA" id="ARBA00001917"/>
    </source>
</evidence>
<dbReference type="Pfam" id="PF01070">
    <property type="entry name" value="FMN_dh"/>
    <property type="match status" value="1"/>
</dbReference>
<evidence type="ECO:0000256" key="10">
    <source>
        <dbReference type="ARBA" id="ARBA00023004"/>
    </source>
</evidence>
<evidence type="ECO:0000256" key="4">
    <source>
        <dbReference type="ARBA" id="ARBA00011881"/>
    </source>
</evidence>